<name>A0A1Y2HJ48_9FUNG</name>
<keyword evidence="4 5" id="KW-0440">LIM domain</keyword>
<dbReference type="Proteomes" id="UP000193411">
    <property type="component" value="Unassembled WGS sequence"/>
</dbReference>
<evidence type="ECO:0000256" key="3">
    <source>
        <dbReference type="ARBA" id="ARBA00022833"/>
    </source>
</evidence>
<dbReference type="Pfam" id="PF00620">
    <property type="entry name" value="RhoGAP"/>
    <property type="match status" value="1"/>
</dbReference>
<feature type="compositionally biased region" description="Polar residues" evidence="6">
    <location>
        <begin position="45"/>
        <end position="57"/>
    </location>
</feature>
<proteinExistence type="predicted"/>
<keyword evidence="3 5" id="KW-0862">Zinc</keyword>
<dbReference type="GO" id="GO:0098609">
    <property type="term" value="P:cell-cell adhesion"/>
    <property type="evidence" value="ECO:0007669"/>
    <property type="project" value="TreeGrafter"/>
</dbReference>
<feature type="region of interest" description="Disordered" evidence="6">
    <location>
        <begin position="565"/>
        <end position="603"/>
    </location>
</feature>
<dbReference type="Gene3D" id="1.10.555.10">
    <property type="entry name" value="Rho GTPase activation protein"/>
    <property type="match status" value="1"/>
</dbReference>
<organism evidence="9 10">
    <name type="scientific">Catenaria anguillulae PL171</name>
    <dbReference type="NCBI Taxonomy" id="765915"/>
    <lineage>
        <taxon>Eukaryota</taxon>
        <taxon>Fungi</taxon>
        <taxon>Fungi incertae sedis</taxon>
        <taxon>Blastocladiomycota</taxon>
        <taxon>Blastocladiomycetes</taxon>
        <taxon>Blastocladiales</taxon>
        <taxon>Catenariaceae</taxon>
        <taxon>Catenaria</taxon>
    </lineage>
</organism>
<feature type="compositionally biased region" description="Low complexity" evidence="6">
    <location>
        <begin position="584"/>
        <end position="596"/>
    </location>
</feature>
<accession>A0A1Y2HJ48</accession>
<keyword evidence="10" id="KW-1185">Reference proteome</keyword>
<dbReference type="SMART" id="SM00132">
    <property type="entry name" value="LIM"/>
    <property type="match status" value="2"/>
</dbReference>
<dbReference type="PANTHER" id="PTHR24207">
    <property type="entry name" value="ZYX102 PROTEIN"/>
    <property type="match status" value="1"/>
</dbReference>
<reference evidence="9 10" key="1">
    <citation type="submission" date="2016-07" db="EMBL/GenBank/DDBJ databases">
        <title>Pervasive Adenine N6-methylation of Active Genes in Fungi.</title>
        <authorList>
            <consortium name="DOE Joint Genome Institute"/>
            <person name="Mondo S.J."/>
            <person name="Dannebaum R.O."/>
            <person name="Kuo R.C."/>
            <person name="Labutti K."/>
            <person name="Haridas S."/>
            <person name="Kuo A."/>
            <person name="Salamov A."/>
            <person name="Ahrendt S.R."/>
            <person name="Lipzen A."/>
            <person name="Sullivan W."/>
            <person name="Andreopoulos W.B."/>
            <person name="Clum A."/>
            <person name="Lindquist E."/>
            <person name="Daum C."/>
            <person name="Ramamoorthy G.K."/>
            <person name="Gryganskyi A."/>
            <person name="Culley D."/>
            <person name="Magnuson J.K."/>
            <person name="James T.Y."/>
            <person name="O'Malley M.A."/>
            <person name="Stajich J.E."/>
            <person name="Spatafora J.W."/>
            <person name="Visel A."/>
            <person name="Grigoriev I.V."/>
        </authorList>
    </citation>
    <scope>NUCLEOTIDE SEQUENCE [LARGE SCALE GENOMIC DNA]</scope>
    <source>
        <strain evidence="9 10">PL171</strain>
    </source>
</reference>
<dbReference type="EMBL" id="MCFL01000027">
    <property type="protein sequence ID" value="ORZ34596.1"/>
    <property type="molecule type" value="Genomic_DNA"/>
</dbReference>
<evidence type="ECO:0000259" key="8">
    <source>
        <dbReference type="PROSITE" id="PS50238"/>
    </source>
</evidence>
<feature type="region of interest" description="Disordered" evidence="6">
    <location>
        <begin position="814"/>
        <end position="846"/>
    </location>
</feature>
<feature type="domain" description="Rho-GAP" evidence="8">
    <location>
        <begin position="851"/>
        <end position="1025"/>
    </location>
</feature>
<gene>
    <name evidence="9" type="ORF">BCR44DRAFT_1436028</name>
</gene>
<dbReference type="STRING" id="765915.A0A1Y2HJ48"/>
<dbReference type="PROSITE" id="PS50023">
    <property type="entry name" value="LIM_DOMAIN_2"/>
    <property type="match status" value="1"/>
</dbReference>
<feature type="compositionally biased region" description="Polar residues" evidence="6">
    <location>
        <begin position="1115"/>
        <end position="1129"/>
    </location>
</feature>
<evidence type="ECO:0000256" key="6">
    <source>
        <dbReference type="SAM" id="MobiDB-lite"/>
    </source>
</evidence>
<dbReference type="InterPro" id="IPR008936">
    <property type="entry name" value="Rho_GTPase_activation_prot"/>
</dbReference>
<feature type="region of interest" description="Disordered" evidence="6">
    <location>
        <begin position="1"/>
        <end position="57"/>
    </location>
</feature>
<dbReference type="SMART" id="SM00324">
    <property type="entry name" value="RhoGAP"/>
    <property type="match status" value="1"/>
</dbReference>
<feature type="compositionally biased region" description="Gly residues" evidence="6">
    <location>
        <begin position="834"/>
        <end position="846"/>
    </location>
</feature>
<evidence type="ECO:0000313" key="9">
    <source>
        <dbReference type="EMBL" id="ORZ34596.1"/>
    </source>
</evidence>
<dbReference type="InterPro" id="IPR000198">
    <property type="entry name" value="RhoGAP_dom"/>
</dbReference>
<feature type="compositionally biased region" description="Gly residues" evidence="6">
    <location>
        <begin position="814"/>
        <end position="823"/>
    </location>
</feature>
<dbReference type="GO" id="GO:0007165">
    <property type="term" value="P:signal transduction"/>
    <property type="evidence" value="ECO:0007669"/>
    <property type="project" value="InterPro"/>
</dbReference>
<feature type="compositionally biased region" description="Low complexity" evidence="6">
    <location>
        <begin position="698"/>
        <end position="728"/>
    </location>
</feature>
<dbReference type="PANTHER" id="PTHR24207:SF2">
    <property type="entry name" value="ZYX102 PROTEIN"/>
    <property type="match status" value="1"/>
</dbReference>
<evidence type="ECO:0000256" key="2">
    <source>
        <dbReference type="ARBA" id="ARBA00022737"/>
    </source>
</evidence>
<evidence type="ECO:0000256" key="5">
    <source>
        <dbReference type="PROSITE-ProRule" id="PRU00125"/>
    </source>
</evidence>
<dbReference type="PROSITE" id="PS50238">
    <property type="entry name" value="RHOGAP"/>
    <property type="match status" value="1"/>
</dbReference>
<evidence type="ECO:0000259" key="7">
    <source>
        <dbReference type="PROSITE" id="PS50023"/>
    </source>
</evidence>
<dbReference type="InterPro" id="IPR001781">
    <property type="entry name" value="Znf_LIM"/>
</dbReference>
<feature type="compositionally biased region" description="Pro residues" evidence="6">
    <location>
        <begin position="688"/>
        <end position="697"/>
    </location>
</feature>
<dbReference type="CDD" id="cd09391">
    <property type="entry name" value="LIM1_Lrg1p_like"/>
    <property type="match status" value="1"/>
</dbReference>
<feature type="compositionally biased region" description="Low complexity" evidence="6">
    <location>
        <begin position="1"/>
        <end position="36"/>
    </location>
</feature>
<dbReference type="Gene3D" id="2.10.110.10">
    <property type="entry name" value="Cysteine Rich Protein"/>
    <property type="match status" value="2"/>
</dbReference>
<dbReference type="GO" id="GO:0046872">
    <property type="term" value="F:metal ion binding"/>
    <property type="evidence" value="ECO:0007669"/>
    <property type="project" value="UniProtKB-KW"/>
</dbReference>
<keyword evidence="2" id="KW-0677">Repeat</keyword>
<feature type="domain" description="LIM zinc-binding" evidence="7">
    <location>
        <begin position="62"/>
        <end position="126"/>
    </location>
</feature>
<sequence length="1129" mass="118109">MEPSASSTSLAGSSSSLSASSAANAKQSSRQRSRSPGAGGGGGNEKQQPPSRSGTLAQRTPKICTKCGLQLSGQFVRALGGTYHLNCFKCIDCGQIVAAKFFPITDDTTGRSHPLCERDYFARLDLLCAKCGGALRGSYISALGRKYHVEHFTCSQCPPLLPFHFSTQYAAICTGCRVAILKQFQWHPECYMIHKSWNVSLAPNRGAIMSRPGSPSAPSALIPSSSHLRDLPPPGAAPSAQQASRVWSVLSVFEESAAACISDMLLHVSNGHYVEGVHEAALFILHVEVLFAGIDGVDERLARFGDPDQVRLVVPKEPKLLCKKVVGFFSLLSQAGALTESHQQVGDLLSLVTSLAHLLKVLIRQALVGALKLERTHGESGALSEEEYRLRAVLETDVKSDLCHVCRSTIEEACVALGPIRWHSLVDERHSAKYVPSADPSASPPGRVLCEACFTALDDDDNHPIGDTSSSLAAKARSGFTTVTSLSQYTFLLRVALKQGLNDALADSRRKRVLSGTILDATTAAAQAQQQPLPPSLPATPAGLAINVAPGAAAVNGGGMPMPTTPITASGLIKPRSDSLPRNASAGSVSAGSSSGPHVSIPRVAEDPASVLSTATVDPTTSTATITLEGAPSPSSTGSTPTAFQPLHPALQQHNQHQQYQPPAHISQQQQAQPPQHFGHPIHSVPPTGTPILPPVPSSSSTPVNPSTHAHVQAHAQAMAAAGASTTPAPQPADMWLSELGALELFLVRHLAVRELEPLLTSRNLMRSDEASGSAGGGIWGKKKSPSFGTGGGGEFQLVNAPVAASAVVVAGGAGGPGQGGDRGPGEASPAPNTGGGGGSANGAGSGVQGNGWATFGVPLDVLVHRSGLRAGDLHVEGVFRKNGNIKRLNTVKEALDASPIMALELLREDHPVQNAALLKKLYRLFTASTLIQEESVRRKVLHYGLCLLPKANRDVLEVLLLCLRDVANACQHPSDPDRGSKMDYSNLATVIAPNLLIPGKGVEEEHGAIVSCMFDLLMWQESMWTVPRTIAGIIRQSTDTSLGGSGAGSFGGLGGVGATANPKELLRRVELVARSARDAPREHRLSNASMHGPARPINALIEDAAGTGVMPGAQSMSTSPTLQSIPPS</sequence>
<dbReference type="OrthoDB" id="20689at2759"/>
<evidence type="ECO:0000313" key="10">
    <source>
        <dbReference type="Proteomes" id="UP000193411"/>
    </source>
</evidence>
<dbReference type="GO" id="GO:0001725">
    <property type="term" value="C:stress fiber"/>
    <property type="evidence" value="ECO:0007669"/>
    <property type="project" value="TreeGrafter"/>
</dbReference>
<protein>
    <submittedName>
        <fullName evidence="9">Uncharacterized protein</fullName>
    </submittedName>
</protein>
<feature type="region of interest" description="Disordered" evidence="6">
    <location>
        <begin position="616"/>
        <end position="729"/>
    </location>
</feature>
<keyword evidence="1 5" id="KW-0479">Metal-binding</keyword>
<feature type="compositionally biased region" description="Low complexity" evidence="6">
    <location>
        <begin position="616"/>
        <end position="676"/>
    </location>
</feature>
<dbReference type="AlphaFoldDB" id="A0A1Y2HJ48"/>
<dbReference type="SUPFAM" id="SSF57716">
    <property type="entry name" value="Glucocorticoid receptor-like (DNA-binding domain)"/>
    <property type="match status" value="2"/>
</dbReference>
<comment type="caution">
    <text evidence="9">The sequence shown here is derived from an EMBL/GenBank/DDBJ whole genome shotgun (WGS) entry which is preliminary data.</text>
</comment>
<evidence type="ECO:0000256" key="4">
    <source>
        <dbReference type="ARBA" id="ARBA00023038"/>
    </source>
</evidence>
<dbReference type="SUPFAM" id="SSF48350">
    <property type="entry name" value="GTPase activation domain, GAP"/>
    <property type="match status" value="1"/>
</dbReference>
<evidence type="ECO:0000256" key="1">
    <source>
        <dbReference type="ARBA" id="ARBA00022723"/>
    </source>
</evidence>
<dbReference type="Pfam" id="PF00412">
    <property type="entry name" value="LIM"/>
    <property type="match status" value="2"/>
</dbReference>
<feature type="region of interest" description="Disordered" evidence="6">
    <location>
        <begin position="1109"/>
        <end position="1129"/>
    </location>
</feature>